<dbReference type="EMBL" id="CP000360">
    <property type="protein sequence ID" value="ABF42280.1"/>
    <property type="molecule type" value="Genomic_DNA"/>
</dbReference>
<organism evidence="13 14">
    <name type="scientific">Koribacter versatilis (strain Ellin345)</name>
    <dbReference type="NCBI Taxonomy" id="204669"/>
    <lineage>
        <taxon>Bacteria</taxon>
        <taxon>Pseudomonadati</taxon>
        <taxon>Acidobacteriota</taxon>
        <taxon>Terriglobia</taxon>
        <taxon>Terriglobales</taxon>
        <taxon>Candidatus Korobacteraceae</taxon>
        <taxon>Candidatus Korobacter</taxon>
    </lineage>
</organism>
<feature type="binding site" evidence="11">
    <location>
        <position position="96"/>
    </location>
    <ligand>
        <name>substrate</name>
    </ligand>
</feature>
<evidence type="ECO:0000256" key="3">
    <source>
        <dbReference type="ARBA" id="ARBA00022516"/>
    </source>
</evidence>
<evidence type="ECO:0000256" key="2">
    <source>
        <dbReference type="ARBA" id="ARBA00009233"/>
    </source>
</evidence>
<dbReference type="SUPFAM" id="SSF51735">
    <property type="entry name" value="NAD(P)-binding Rossmann-fold domains"/>
    <property type="match status" value="1"/>
</dbReference>
<evidence type="ECO:0000313" key="13">
    <source>
        <dbReference type="EMBL" id="ABF42280.1"/>
    </source>
</evidence>
<dbReference type="KEGG" id="aba:Acid345_3279"/>
<evidence type="ECO:0000256" key="6">
    <source>
        <dbReference type="ARBA" id="ARBA00023027"/>
    </source>
</evidence>
<dbReference type="Pfam" id="PF13561">
    <property type="entry name" value="adh_short_C2"/>
    <property type="match status" value="1"/>
</dbReference>
<keyword evidence="3 9" id="KW-0444">Lipid biosynthesis</keyword>
<accession>Q1ILH0</accession>
<keyword evidence="5 9" id="KW-0560">Oxidoreductase</keyword>
<feature type="binding site" evidence="12">
    <location>
        <position position="93"/>
    </location>
    <ligand>
        <name>NAD(+)</name>
        <dbReference type="ChEBI" id="CHEBI:57540"/>
    </ligand>
</feature>
<keyword evidence="7" id="KW-0443">Lipid metabolism</keyword>
<evidence type="ECO:0000256" key="4">
    <source>
        <dbReference type="ARBA" id="ARBA00022832"/>
    </source>
</evidence>
<comment type="pathway">
    <text evidence="1">Lipid metabolism; fatty acid biosynthesis.</text>
</comment>
<name>Q1ILH0_KORVE</name>
<dbReference type="Proteomes" id="UP000002432">
    <property type="component" value="Chromosome"/>
</dbReference>
<dbReference type="EC" id="1.3.1.9" evidence="9"/>
<keyword evidence="6 9" id="KW-0520">NAD</keyword>
<evidence type="ECO:0000256" key="12">
    <source>
        <dbReference type="PIRSR" id="PIRSR000094-3"/>
    </source>
</evidence>
<protein>
    <recommendedName>
        <fullName evidence="9">Enoyl-[acyl-carrier-protein] reductase [NADH]</fullName>
        <ecNumber evidence="9">1.3.1.9</ecNumber>
    </recommendedName>
</protein>
<dbReference type="PRINTS" id="PR00081">
    <property type="entry name" value="GDHRDH"/>
</dbReference>
<evidence type="ECO:0000256" key="11">
    <source>
        <dbReference type="PIRSR" id="PIRSR000094-2"/>
    </source>
</evidence>
<comment type="catalytic activity">
    <reaction evidence="9">
        <text>a 2,3-saturated acyl-[ACP] + NAD(+) = a (2E)-enoyl-[ACP] + NADH + H(+)</text>
        <dbReference type="Rhea" id="RHEA:10240"/>
        <dbReference type="Rhea" id="RHEA-COMP:9925"/>
        <dbReference type="Rhea" id="RHEA-COMP:9926"/>
        <dbReference type="ChEBI" id="CHEBI:15378"/>
        <dbReference type="ChEBI" id="CHEBI:57540"/>
        <dbReference type="ChEBI" id="CHEBI:57945"/>
        <dbReference type="ChEBI" id="CHEBI:78784"/>
        <dbReference type="ChEBI" id="CHEBI:78785"/>
        <dbReference type="EC" id="1.3.1.9"/>
    </reaction>
</comment>
<proteinExistence type="inferred from homology"/>
<dbReference type="FunFam" id="3.40.50.720:FF:000054">
    <property type="entry name" value="Enoyl-[acyl-carrier-protein] reductase [NADH]"/>
    <property type="match status" value="1"/>
</dbReference>
<feature type="binding site" evidence="12">
    <location>
        <position position="163"/>
    </location>
    <ligand>
        <name>NAD(+)</name>
        <dbReference type="ChEBI" id="CHEBI:57540"/>
    </ligand>
</feature>
<dbReference type="AlphaFoldDB" id="Q1ILH0"/>
<reference evidence="13 14" key="1">
    <citation type="journal article" date="2009" name="Appl. Environ. Microbiol.">
        <title>Three genomes from the phylum Acidobacteria provide insight into the lifestyles of these microorganisms in soils.</title>
        <authorList>
            <person name="Ward N.L."/>
            <person name="Challacombe J.F."/>
            <person name="Janssen P.H."/>
            <person name="Henrissat B."/>
            <person name="Coutinho P.M."/>
            <person name="Wu M."/>
            <person name="Xie G."/>
            <person name="Haft D.H."/>
            <person name="Sait M."/>
            <person name="Badger J."/>
            <person name="Barabote R.D."/>
            <person name="Bradley B."/>
            <person name="Brettin T.S."/>
            <person name="Brinkac L.M."/>
            <person name="Bruce D."/>
            <person name="Creasy T."/>
            <person name="Daugherty S.C."/>
            <person name="Davidsen T.M."/>
            <person name="DeBoy R.T."/>
            <person name="Detter J.C."/>
            <person name="Dodson R.J."/>
            <person name="Durkin A.S."/>
            <person name="Ganapathy A."/>
            <person name="Gwinn-Giglio M."/>
            <person name="Han C.S."/>
            <person name="Khouri H."/>
            <person name="Kiss H."/>
            <person name="Kothari S.P."/>
            <person name="Madupu R."/>
            <person name="Nelson K.E."/>
            <person name="Nelson W.C."/>
            <person name="Paulsen I."/>
            <person name="Penn K."/>
            <person name="Ren Q."/>
            <person name="Rosovitz M.J."/>
            <person name="Selengut J.D."/>
            <person name="Shrivastava S."/>
            <person name="Sullivan S.A."/>
            <person name="Tapia R."/>
            <person name="Thompson L.S."/>
            <person name="Watkins K.L."/>
            <person name="Yang Q."/>
            <person name="Yu C."/>
            <person name="Zafar N."/>
            <person name="Zhou L."/>
            <person name="Kuske C.R."/>
        </authorList>
    </citation>
    <scope>NUCLEOTIDE SEQUENCE [LARGE SCALE GENOMIC DNA]</scope>
    <source>
        <strain evidence="13 14">Ellin345</strain>
    </source>
</reference>
<dbReference type="Gene3D" id="1.10.8.400">
    <property type="entry name" value="Enoyl acyl carrier protein reductase"/>
    <property type="match status" value="1"/>
</dbReference>
<comment type="similarity">
    <text evidence="2 9">Belongs to the short-chain dehydrogenases/reductases (SDR) family. FabI subfamily.</text>
</comment>
<dbReference type="InterPro" id="IPR014358">
    <property type="entry name" value="Enoyl-ACP_Rdtase_NADH"/>
</dbReference>
<evidence type="ECO:0000256" key="7">
    <source>
        <dbReference type="ARBA" id="ARBA00023098"/>
    </source>
</evidence>
<feature type="binding site" evidence="12">
    <location>
        <begin position="65"/>
        <end position="66"/>
    </location>
    <ligand>
        <name>NAD(+)</name>
        <dbReference type="ChEBI" id="CHEBI:57540"/>
    </ligand>
</feature>
<dbReference type="GO" id="GO:0004318">
    <property type="term" value="F:enoyl-[acyl-carrier-protein] reductase (NADH) activity"/>
    <property type="evidence" value="ECO:0007669"/>
    <property type="project" value="UniProtKB-EC"/>
</dbReference>
<keyword evidence="14" id="KW-1185">Reference proteome</keyword>
<dbReference type="RefSeq" id="WP_011524079.1">
    <property type="nucleotide sequence ID" value="NC_008009.1"/>
</dbReference>
<dbReference type="eggNOG" id="COG0623">
    <property type="taxonomic scope" value="Bacteria"/>
</dbReference>
<dbReference type="STRING" id="204669.Acid345_3279"/>
<evidence type="ECO:0000256" key="9">
    <source>
        <dbReference type="PIRNR" id="PIRNR000094"/>
    </source>
</evidence>
<evidence type="ECO:0000256" key="1">
    <source>
        <dbReference type="ARBA" id="ARBA00005194"/>
    </source>
</evidence>
<feature type="active site" description="Proton acceptor" evidence="10">
    <location>
        <position position="156"/>
    </location>
</feature>
<feature type="binding site" evidence="12">
    <location>
        <position position="14"/>
    </location>
    <ligand>
        <name>NAD(+)</name>
        <dbReference type="ChEBI" id="CHEBI:57540"/>
    </ligand>
</feature>
<sequence>MGNSLEGQTAVVFGVANKRSIAWAIAQKLQSEGARLAITYQNDRLRQEAEDMIHALPNAEGFQCDVSSDAEIEQLFATLKDKYGKIDHVVHSVAYAPAEDLKGRFKDTSREGFRIAHDVSCYSLIAISRAAQPLMTEGGSIVTLTYYGSTRVVPYYNIMGVAKAALECTVRYLAYDLGGNNIRVNAISAGPIKTLAARGIGSFGEILKEVNEKAPLKRNIDQNEVADTAAFLCTRGARGITGETIYVDAGINIMAF</sequence>
<evidence type="ECO:0000256" key="10">
    <source>
        <dbReference type="PIRSR" id="PIRSR000094-1"/>
    </source>
</evidence>
<dbReference type="CDD" id="cd05372">
    <property type="entry name" value="ENR_SDR"/>
    <property type="match status" value="1"/>
</dbReference>
<dbReference type="HOGENOM" id="CLU_010194_10_1_0"/>
<dbReference type="InterPro" id="IPR002347">
    <property type="entry name" value="SDR_fam"/>
</dbReference>
<feature type="binding site" evidence="12">
    <location>
        <begin position="192"/>
        <end position="196"/>
    </location>
    <ligand>
        <name>NAD(+)</name>
        <dbReference type="ChEBI" id="CHEBI:57540"/>
    </ligand>
</feature>
<feature type="binding site" evidence="12">
    <location>
        <position position="41"/>
    </location>
    <ligand>
        <name>NAD(+)</name>
        <dbReference type="ChEBI" id="CHEBI:57540"/>
    </ligand>
</feature>
<keyword evidence="8 9" id="KW-0275">Fatty acid biosynthesis</keyword>
<dbReference type="GO" id="GO:0006633">
    <property type="term" value="P:fatty acid biosynthetic process"/>
    <property type="evidence" value="ECO:0007669"/>
    <property type="project" value="UniProtKB-KW"/>
</dbReference>
<dbReference type="EnsemblBacteria" id="ABF42280">
    <property type="protein sequence ID" value="ABF42280"/>
    <property type="gene ID" value="Acid345_3279"/>
</dbReference>
<evidence type="ECO:0000256" key="8">
    <source>
        <dbReference type="ARBA" id="ARBA00023160"/>
    </source>
</evidence>
<dbReference type="InterPro" id="IPR036291">
    <property type="entry name" value="NAD(P)-bd_dom_sf"/>
</dbReference>
<dbReference type="PIRSF" id="PIRSF000094">
    <property type="entry name" value="Enoyl-ACP_rdct"/>
    <property type="match status" value="1"/>
</dbReference>
<feature type="binding site" evidence="12">
    <location>
        <begin position="20"/>
        <end position="21"/>
    </location>
    <ligand>
        <name>NAD(+)</name>
        <dbReference type="ChEBI" id="CHEBI:57540"/>
    </ligand>
</feature>
<dbReference type="PANTHER" id="PTHR43159:SF2">
    <property type="entry name" value="ENOYL-[ACYL-CARRIER-PROTEIN] REDUCTASE [NADH], CHLOROPLASTIC"/>
    <property type="match status" value="1"/>
</dbReference>
<evidence type="ECO:0000256" key="5">
    <source>
        <dbReference type="ARBA" id="ARBA00023002"/>
    </source>
</evidence>
<dbReference type="Gene3D" id="3.40.50.720">
    <property type="entry name" value="NAD(P)-binding Rossmann-like Domain"/>
    <property type="match status" value="1"/>
</dbReference>
<dbReference type="PANTHER" id="PTHR43159">
    <property type="entry name" value="ENOYL-[ACYL-CARRIER-PROTEIN] REDUCTASE"/>
    <property type="match status" value="1"/>
</dbReference>
<dbReference type="OrthoDB" id="9803628at2"/>
<evidence type="ECO:0000313" key="14">
    <source>
        <dbReference type="Proteomes" id="UP000002432"/>
    </source>
</evidence>
<feature type="active site" description="Proton acceptor" evidence="10">
    <location>
        <position position="146"/>
    </location>
</feature>
<gene>
    <name evidence="13" type="ordered locus">Acid345_3279</name>
</gene>
<keyword evidence="4" id="KW-0276">Fatty acid metabolism</keyword>